<feature type="transmembrane region" description="Helical" evidence="5">
    <location>
        <begin position="227"/>
        <end position="247"/>
    </location>
</feature>
<dbReference type="EMBL" id="BAABAF010000001">
    <property type="protein sequence ID" value="GAA3752426.1"/>
    <property type="molecule type" value="Genomic_DNA"/>
</dbReference>
<evidence type="ECO:0000256" key="5">
    <source>
        <dbReference type="SAM" id="Phobius"/>
    </source>
</evidence>
<evidence type="ECO:0000313" key="8">
    <source>
        <dbReference type="Proteomes" id="UP001500540"/>
    </source>
</evidence>
<feature type="transmembrane region" description="Helical" evidence="5">
    <location>
        <begin position="195"/>
        <end position="221"/>
    </location>
</feature>
<dbReference type="Pfam" id="PF07690">
    <property type="entry name" value="MFS_1"/>
    <property type="match status" value="1"/>
</dbReference>
<dbReference type="CDD" id="cd17393">
    <property type="entry name" value="MFS_MosC_like"/>
    <property type="match status" value="1"/>
</dbReference>
<gene>
    <name evidence="7" type="ORF">GCM10022240_01880</name>
</gene>
<evidence type="ECO:0000259" key="6">
    <source>
        <dbReference type="PROSITE" id="PS50850"/>
    </source>
</evidence>
<dbReference type="InterPro" id="IPR051788">
    <property type="entry name" value="MFS_Transporter"/>
</dbReference>
<feature type="transmembrane region" description="Helical" evidence="5">
    <location>
        <begin position="135"/>
        <end position="154"/>
    </location>
</feature>
<comment type="subcellular location">
    <subcellularLocation>
        <location evidence="1">Cell membrane</location>
        <topology evidence="1">Multi-pass membrane protein</topology>
    </subcellularLocation>
</comment>
<keyword evidence="8" id="KW-1185">Reference proteome</keyword>
<dbReference type="InterPro" id="IPR011701">
    <property type="entry name" value="MFS"/>
</dbReference>
<feature type="transmembrane region" description="Helical" evidence="5">
    <location>
        <begin position="105"/>
        <end position="128"/>
    </location>
</feature>
<feature type="transmembrane region" description="Helical" evidence="5">
    <location>
        <begin position="371"/>
        <end position="389"/>
    </location>
</feature>
<proteinExistence type="predicted"/>
<dbReference type="PROSITE" id="PS50850">
    <property type="entry name" value="MFS"/>
    <property type="match status" value="1"/>
</dbReference>
<feature type="transmembrane region" description="Helical" evidence="5">
    <location>
        <begin position="160"/>
        <end position="183"/>
    </location>
</feature>
<keyword evidence="2 5" id="KW-0812">Transmembrane</keyword>
<feature type="transmembrane region" description="Helical" evidence="5">
    <location>
        <begin position="347"/>
        <end position="365"/>
    </location>
</feature>
<evidence type="ECO:0000256" key="3">
    <source>
        <dbReference type="ARBA" id="ARBA00022989"/>
    </source>
</evidence>
<feature type="transmembrane region" description="Helical" evidence="5">
    <location>
        <begin position="430"/>
        <end position="449"/>
    </location>
</feature>
<keyword evidence="3 5" id="KW-1133">Transmembrane helix</keyword>
<evidence type="ECO:0000256" key="2">
    <source>
        <dbReference type="ARBA" id="ARBA00022692"/>
    </source>
</evidence>
<protein>
    <submittedName>
        <fullName evidence="7">MFS transporter</fullName>
    </submittedName>
</protein>
<feature type="transmembrane region" description="Helical" evidence="5">
    <location>
        <begin position="316"/>
        <end position="335"/>
    </location>
</feature>
<evidence type="ECO:0000313" key="7">
    <source>
        <dbReference type="EMBL" id="GAA3752426.1"/>
    </source>
</evidence>
<dbReference type="InterPro" id="IPR036259">
    <property type="entry name" value="MFS_trans_sf"/>
</dbReference>
<dbReference type="InterPro" id="IPR020846">
    <property type="entry name" value="MFS_dom"/>
</dbReference>
<sequence length="474" mass="48411">MAAELGVLPLKTTDAVDGATPARRATSAIVALRVFILPDATGSAWRFAESIRYTVLVELALAHPQLVRWRTAIFAIFLASGLSIATWAARVPAIRDTLGITRTGVGLMLLIGGIASIVGLSTSSVILARWGARRSMLTMMVTFAVGITVIGIGTDILDSWLVVTVGLVLWGFGNGCLDVIMNVEGAAIEKQVGKTILPLFHAFFSFGTVIGAGLGAAAIALGMVPGVHLPIMAAIIVVIGIVSVANVPVREAAMDAPDAAAQKAAWRDRLRSALSVWREPRTYALGLIMLGMSFAEGGANDWLALGVVDGHGAAEAMGAAALATFSICMTVVRIFGGPIVDRIGRVAALRMLAVLATAGLLLFILAPNLPLVFVGAALWGMGASLGFPLGMSAAADDPAHAAARVSAAATIGYVAFLAGPPALGFISDHIGLLNTLYILVALIVVSGFASGAAKPIAGSVVGAGQPAVREGGAG</sequence>
<evidence type="ECO:0000256" key="1">
    <source>
        <dbReference type="ARBA" id="ARBA00004651"/>
    </source>
</evidence>
<feature type="transmembrane region" description="Helical" evidence="5">
    <location>
        <begin position="401"/>
        <end position="418"/>
    </location>
</feature>
<dbReference type="Gene3D" id="1.20.1250.20">
    <property type="entry name" value="MFS general substrate transporter like domains"/>
    <property type="match status" value="2"/>
</dbReference>
<dbReference type="SUPFAM" id="SSF103473">
    <property type="entry name" value="MFS general substrate transporter"/>
    <property type="match status" value="1"/>
</dbReference>
<name>A0ABP7G0S4_9MICO</name>
<evidence type="ECO:0000256" key="4">
    <source>
        <dbReference type="ARBA" id="ARBA00023136"/>
    </source>
</evidence>
<dbReference type="PANTHER" id="PTHR23514:SF13">
    <property type="entry name" value="INNER MEMBRANE PROTEIN YBJJ"/>
    <property type="match status" value="1"/>
</dbReference>
<accession>A0ABP7G0S4</accession>
<comment type="caution">
    <text evidence="7">The sequence shown here is derived from an EMBL/GenBank/DDBJ whole genome shotgun (WGS) entry which is preliminary data.</text>
</comment>
<feature type="transmembrane region" description="Helical" evidence="5">
    <location>
        <begin position="72"/>
        <end position="93"/>
    </location>
</feature>
<dbReference type="Proteomes" id="UP001500540">
    <property type="component" value="Unassembled WGS sequence"/>
</dbReference>
<feature type="domain" description="Major facilitator superfamily (MFS) profile" evidence="6">
    <location>
        <begin position="69"/>
        <end position="474"/>
    </location>
</feature>
<dbReference type="PANTHER" id="PTHR23514">
    <property type="entry name" value="BYPASS OF STOP CODON PROTEIN 6"/>
    <property type="match status" value="1"/>
</dbReference>
<organism evidence="7 8">
    <name type="scientific">Microbacterium kribbense</name>
    <dbReference type="NCBI Taxonomy" id="433645"/>
    <lineage>
        <taxon>Bacteria</taxon>
        <taxon>Bacillati</taxon>
        <taxon>Actinomycetota</taxon>
        <taxon>Actinomycetes</taxon>
        <taxon>Micrococcales</taxon>
        <taxon>Microbacteriaceae</taxon>
        <taxon>Microbacterium</taxon>
    </lineage>
</organism>
<feature type="transmembrane region" description="Helical" evidence="5">
    <location>
        <begin position="283"/>
        <end position="304"/>
    </location>
</feature>
<keyword evidence="4 5" id="KW-0472">Membrane</keyword>
<reference evidence="8" key="1">
    <citation type="journal article" date="2019" name="Int. J. Syst. Evol. Microbiol.">
        <title>The Global Catalogue of Microorganisms (GCM) 10K type strain sequencing project: providing services to taxonomists for standard genome sequencing and annotation.</title>
        <authorList>
            <consortium name="The Broad Institute Genomics Platform"/>
            <consortium name="The Broad Institute Genome Sequencing Center for Infectious Disease"/>
            <person name="Wu L."/>
            <person name="Ma J."/>
        </authorList>
    </citation>
    <scope>NUCLEOTIDE SEQUENCE [LARGE SCALE GENOMIC DNA]</scope>
    <source>
        <strain evidence="8">JCM 16950</strain>
    </source>
</reference>